<dbReference type="Pfam" id="PF02739">
    <property type="entry name" value="5_3_exonuc_N"/>
    <property type="match status" value="1"/>
</dbReference>
<dbReference type="GO" id="GO:0006261">
    <property type="term" value="P:DNA-templated DNA replication"/>
    <property type="evidence" value="ECO:0007669"/>
    <property type="project" value="UniProtKB-UniRule"/>
</dbReference>
<dbReference type="CDD" id="cd09898">
    <property type="entry name" value="H3TH_53EXO"/>
    <property type="match status" value="1"/>
</dbReference>
<dbReference type="PRINTS" id="PR00868">
    <property type="entry name" value="DNAPOLI"/>
</dbReference>
<keyword evidence="5 17" id="KW-0808">Transferase</keyword>
<keyword evidence="12 17" id="KW-0239">DNA-directed DNA polymerase</keyword>
<dbReference type="InterPro" id="IPR036279">
    <property type="entry name" value="5-3_exonuclease_C_sf"/>
</dbReference>
<evidence type="ECO:0000256" key="16">
    <source>
        <dbReference type="NCBIfam" id="TIGR00593"/>
    </source>
</evidence>
<dbReference type="Proteomes" id="UP000184391">
    <property type="component" value="Unassembled WGS sequence"/>
</dbReference>
<feature type="region of interest" description="Disordered" evidence="18">
    <location>
        <begin position="299"/>
        <end position="342"/>
    </location>
</feature>
<dbReference type="SMART" id="SM00279">
    <property type="entry name" value="HhH2"/>
    <property type="match status" value="1"/>
</dbReference>
<dbReference type="FunFam" id="1.10.150.20:FF:000002">
    <property type="entry name" value="DNA polymerase I"/>
    <property type="match status" value="1"/>
</dbReference>
<dbReference type="InterPro" id="IPR001098">
    <property type="entry name" value="DNA-dir_DNA_pol_A_palm_dom"/>
</dbReference>
<dbReference type="InterPro" id="IPR020045">
    <property type="entry name" value="DNA_polI_H3TH"/>
</dbReference>
<dbReference type="InterPro" id="IPR012337">
    <property type="entry name" value="RNaseH-like_sf"/>
</dbReference>
<feature type="domain" description="DNA-directed DNA polymerase family A palm" evidence="21">
    <location>
        <begin position="716"/>
        <end position="919"/>
    </location>
</feature>
<keyword evidence="9 17" id="KW-0227">DNA damage</keyword>
<comment type="subunit">
    <text evidence="2">Single-chain monomer with multiple functions.</text>
</comment>
<comment type="similarity">
    <text evidence="1 17">Belongs to the DNA polymerase type-A family.</text>
</comment>
<dbReference type="Gene3D" id="3.30.70.370">
    <property type="match status" value="1"/>
</dbReference>
<dbReference type="AlphaFoldDB" id="A0A1M7SFK5"/>
<dbReference type="GO" id="GO:0006302">
    <property type="term" value="P:double-strand break repair"/>
    <property type="evidence" value="ECO:0007669"/>
    <property type="project" value="TreeGrafter"/>
</dbReference>
<evidence type="ECO:0000256" key="15">
    <source>
        <dbReference type="ARBA" id="ARBA00049244"/>
    </source>
</evidence>
<evidence type="ECO:0000256" key="1">
    <source>
        <dbReference type="ARBA" id="ARBA00007705"/>
    </source>
</evidence>
<reference evidence="23" key="1">
    <citation type="submission" date="2016-12" db="EMBL/GenBank/DDBJ databases">
        <authorList>
            <person name="Varghese N."/>
            <person name="Submissions S."/>
        </authorList>
    </citation>
    <scope>NUCLEOTIDE SEQUENCE [LARGE SCALE GENOMIC DNA]</scope>
    <source>
        <strain evidence="23">DSM 11032</strain>
    </source>
</reference>
<dbReference type="InterPro" id="IPR036397">
    <property type="entry name" value="RNaseH_sf"/>
</dbReference>
<dbReference type="EMBL" id="FRDF01000008">
    <property type="protein sequence ID" value="SHN57298.1"/>
    <property type="molecule type" value="Genomic_DNA"/>
</dbReference>
<accession>A0A1M7SFK5</accession>
<feature type="domain" description="5'-3' exonuclease" evidence="20">
    <location>
        <begin position="10"/>
        <end position="277"/>
    </location>
</feature>
<dbReference type="Pfam" id="PF01367">
    <property type="entry name" value="5_3_exonuc"/>
    <property type="match status" value="1"/>
</dbReference>
<dbReference type="SUPFAM" id="SSF56672">
    <property type="entry name" value="DNA/RNA polymerases"/>
    <property type="match status" value="1"/>
</dbReference>
<dbReference type="GO" id="GO:0003677">
    <property type="term" value="F:DNA binding"/>
    <property type="evidence" value="ECO:0007669"/>
    <property type="project" value="UniProtKB-UniRule"/>
</dbReference>
<keyword evidence="10 17" id="KW-0378">Hydrolase</keyword>
<keyword evidence="7 17" id="KW-0235">DNA replication</keyword>
<dbReference type="PROSITE" id="PS00447">
    <property type="entry name" value="DNA_POLYMERASE_A"/>
    <property type="match status" value="1"/>
</dbReference>
<dbReference type="InterPro" id="IPR008918">
    <property type="entry name" value="HhH2"/>
</dbReference>
<feature type="compositionally biased region" description="Basic and acidic residues" evidence="18">
    <location>
        <begin position="309"/>
        <end position="322"/>
    </location>
</feature>
<comment type="catalytic activity">
    <reaction evidence="15 17">
        <text>DNA(n) + a 2'-deoxyribonucleoside 5'-triphosphate = DNA(n+1) + diphosphate</text>
        <dbReference type="Rhea" id="RHEA:22508"/>
        <dbReference type="Rhea" id="RHEA-COMP:17339"/>
        <dbReference type="Rhea" id="RHEA-COMP:17340"/>
        <dbReference type="ChEBI" id="CHEBI:33019"/>
        <dbReference type="ChEBI" id="CHEBI:61560"/>
        <dbReference type="ChEBI" id="CHEBI:173112"/>
        <dbReference type="EC" id="2.7.7.7"/>
    </reaction>
</comment>
<evidence type="ECO:0000256" key="6">
    <source>
        <dbReference type="ARBA" id="ARBA00022695"/>
    </source>
</evidence>
<keyword evidence="11 17" id="KW-0269">Exonuclease</keyword>
<dbReference type="OrthoDB" id="9806424at2"/>
<dbReference type="SUPFAM" id="SSF53098">
    <property type="entry name" value="Ribonuclease H-like"/>
    <property type="match status" value="1"/>
</dbReference>
<evidence type="ECO:0000256" key="17">
    <source>
        <dbReference type="RuleBase" id="RU004460"/>
    </source>
</evidence>
<dbReference type="InterPro" id="IPR019760">
    <property type="entry name" value="DNA-dir_DNA_pol_A_CS"/>
</dbReference>
<dbReference type="InterPro" id="IPR018320">
    <property type="entry name" value="DNA_polymerase_1"/>
</dbReference>
<dbReference type="EC" id="2.7.7.7" evidence="3 16"/>
<dbReference type="STRING" id="198312.SAMN02745193_01608"/>
<evidence type="ECO:0000256" key="13">
    <source>
        <dbReference type="ARBA" id="ARBA00023125"/>
    </source>
</evidence>
<protein>
    <recommendedName>
        <fullName evidence="4 16">DNA polymerase I</fullName>
        <ecNumber evidence="3 16">2.7.7.7</ecNumber>
    </recommendedName>
</protein>
<evidence type="ECO:0000256" key="4">
    <source>
        <dbReference type="ARBA" id="ARBA00020311"/>
    </source>
</evidence>
<dbReference type="InterPro" id="IPR020046">
    <property type="entry name" value="5-3_exonucl_a-hlix_arch_N"/>
</dbReference>
<dbReference type="SUPFAM" id="SSF88723">
    <property type="entry name" value="PIN domain-like"/>
    <property type="match status" value="1"/>
</dbReference>
<feature type="domain" description="3'-5' exonuclease" evidence="19">
    <location>
        <begin position="347"/>
        <end position="547"/>
    </location>
</feature>
<evidence type="ECO:0000259" key="21">
    <source>
        <dbReference type="SMART" id="SM00482"/>
    </source>
</evidence>
<dbReference type="PANTHER" id="PTHR10133">
    <property type="entry name" value="DNA POLYMERASE I"/>
    <property type="match status" value="1"/>
</dbReference>
<dbReference type="SMART" id="SM00482">
    <property type="entry name" value="POLAc"/>
    <property type="match status" value="1"/>
</dbReference>
<keyword evidence="13 17" id="KW-0238">DNA-binding</keyword>
<evidence type="ECO:0000256" key="11">
    <source>
        <dbReference type="ARBA" id="ARBA00022839"/>
    </source>
</evidence>
<dbReference type="Gene3D" id="3.40.50.1010">
    <property type="entry name" value="5'-nuclease"/>
    <property type="match status" value="1"/>
</dbReference>
<keyword evidence="14 17" id="KW-0234">DNA repair</keyword>
<sequence length="959" mass="104408">MADTPEPTKQHLYLVDGSSYIFRAYHRLPPLTDPEGTPVGAVYGYTTMLWKLAADLDEADGPTHLAVILDAGSISFRNDIYEHYKANRPDPPEDLVPQFPLIRDATRAFSLPCIEEAGLEADDLIASYAREAQRMGWNVTIVSSDKDLMQLVGEADGPDGPARIDMLDTMKNQRIYLPEVAEKFGVTPDLVGDVLALMGDSVDNVPGIFGIGPKTASKLIAEYGSLTAALDSAPAMKPSKLKERLIEGRADAELSKVLVTLKEDCDLPQPIAEMKLGPVPPEPLAAFLEKHGFTSLLKRLGAGNGSPARKTDLNPPKADKAGDNGTGDGSANRQPPPEMPHVDHTAYETVQTIERLEHWIARARAARLVAVDTETTSLDAMRADLVGVSLALGPNDACYIPLAHGGDDMFAQKPEQVDKAAALAALKPLLEDDSVLKVFQNGKYDCNVLAREGMAVAPIDDTMVISFALDAGRGEEGMGGSGIGGHGMDELSQRHLGHTPIAFKDVCGTGKKAISFGEVPLDRATRYAAEDADITLRLYQTLKPRLAEEGGTRIYERVDRPLIPVVATMEREGIRVNRARLARLSEEFAVEIRRLEGQIHELAGQEFTVGSPKQLGEILFDKLGYKGGKKGKSGQYSTDVSVLERLATEGAPMARKVLEWRQLAKLKSTYTDALQAAINPATGRVHTSYSLVGAQTGRLSSTDPNLQNIPVRTPIGRQIREAFVPEDGNVLLAADYSQIELRLAAHMANVDTLKQAFANGEDIHARTAREMFGEVTRDTRARAKTINFAILYGISRWGLAGRLEVTSDEAQDMIDTYFQRFPGIQRYIHETLETVRAKGYSETLFGRKTWFPRINSKNQAERQGSERAAINAPIQGTSADIIKRAMARMLPALAEAGLDDVRMLLQVHDELVFELPEARVEAATPIIRRVMAEAALPAVELTVPLGVDIGTGASWDAAH</sequence>
<evidence type="ECO:0000256" key="10">
    <source>
        <dbReference type="ARBA" id="ARBA00022801"/>
    </source>
</evidence>
<dbReference type="Pfam" id="PF01612">
    <property type="entry name" value="DNA_pol_A_exo1"/>
    <property type="match status" value="1"/>
</dbReference>
<evidence type="ECO:0000256" key="2">
    <source>
        <dbReference type="ARBA" id="ARBA00011541"/>
    </source>
</evidence>
<dbReference type="RefSeq" id="WP_072674137.1">
    <property type="nucleotide sequence ID" value="NZ_FRDF01000008.1"/>
</dbReference>
<dbReference type="Pfam" id="PF00476">
    <property type="entry name" value="DNA_pol_A"/>
    <property type="match status" value="1"/>
</dbReference>
<dbReference type="GO" id="GO:0003887">
    <property type="term" value="F:DNA-directed DNA polymerase activity"/>
    <property type="evidence" value="ECO:0007669"/>
    <property type="project" value="UniProtKB-UniRule"/>
</dbReference>
<dbReference type="CDD" id="cd09859">
    <property type="entry name" value="PIN_53EXO"/>
    <property type="match status" value="1"/>
</dbReference>
<keyword evidence="23" id="KW-1185">Reference proteome</keyword>
<dbReference type="SUPFAM" id="SSF47807">
    <property type="entry name" value="5' to 3' exonuclease, C-terminal subdomain"/>
    <property type="match status" value="1"/>
</dbReference>
<gene>
    <name evidence="17" type="primary">polA</name>
    <name evidence="22" type="ORF">SAMN02745193_01608</name>
</gene>
<evidence type="ECO:0000256" key="12">
    <source>
        <dbReference type="ARBA" id="ARBA00022932"/>
    </source>
</evidence>
<evidence type="ECO:0000259" key="19">
    <source>
        <dbReference type="SMART" id="SM00474"/>
    </source>
</evidence>
<name>A0A1M7SFK5_9SPHN</name>
<dbReference type="PANTHER" id="PTHR10133:SF27">
    <property type="entry name" value="DNA POLYMERASE NU"/>
    <property type="match status" value="1"/>
</dbReference>
<dbReference type="FunFam" id="1.20.1060.10:FF:000001">
    <property type="entry name" value="DNA polymerase I"/>
    <property type="match status" value="1"/>
</dbReference>
<evidence type="ECO:0000256" key="5">
    <source>
        <dbReference type="ARBA" id="ARBA00022679"/>
    </source>
</evidence>
<dbReference type="Gene3D" id="1.10.150.20">
    <property type="entry name" value="5' to 3' exonuclease, C-terminal subdomain"/>
    <property type="match status" value="2"/>
</dbReference>
<dbReference type="InterPro" id="IPR043502">
    <property type="entry name" value="DNA/RNA_pol_sf"/>
</dbReference>
<proteinExistence type="inferred from homology"/>
<dbReference type="Gene3D" id="1.20.1060.10">
    <property type="entry name" value="Taq DNA Polymerase, Chain T, domain 4"/>
    <property type="match status" value="1"/>
</dbReference>
<dbReference type="CDD" id="cd06139">
    <property type="entry name" value="DNA_polA_I_Ecoli_like_exo"/>
    <property type="match status" value="1"/>
</dbReference>
<evidence type="ECO:0000256" key="18">
    <source>
        <dbReference type="SAM" id="MobiDB-lite"/>
    </source>
</evidence>
<comment type="function">
    <text evidence="17">In addition to polymerase activity, this DNA polymerase exhibits 3'-5' and 5'-3' exonuclease activity.</text>
</comment>
<organism evidence="22 23">
    <name type="scientific">Erythrobacter sanguineus</name>
    <dbReference type="NCBI Taxonomy" id="198312"/>
    <lineage>
        <taxon>Bacteria</taxon>
        <taxon>Pseudomonadati</taxon>
        <taxon>Pseudomonadota</taxon>
        <taxon>Alphaproteobacteria</taxon>
        <taxon>Sphingomonadales</taxon>
        <taxon>Erythrobacteraceae</taxon>
        <taxon>Erythrobacter/Porphyrobacter group</taxon>
        <taxon>Erythrobacter</taxon>
    </lineage>
</organism>
<dbReference type="FunFam" id="1.10.150.20:FF:000003">
    <property type="entry name" value="DNA polymerase I"/>
    <property type="match status" value="1"/>
</dbReference>
<dbReference type="InterPro" id="IPR002421">
    <property type="entry name" value="5-3_exonuclease"/>
</dbReference>
<dbReference type="InterPro" id="IPR002562">
    <property type="entry name" value="3'-5'_exonuclease_dom"/>
</dbReference>
<keyword evidence="6 17" id="KW-0548">Nucleotidyltransferase</keyword>
<evidence type="ECO:0000259" key="20">
    <source>
        <dbReference type="SMART" id="SM00475"/>
    </source>
</evidence>
<dbReference type="SMART" id="SM00475">
    <property type="entry name" value="53EXOc"/>
    <property type="match status" value="1"/>
</dbReference>
<evidence type="ECO:0000256" key="7">
    <source>
        <dbReference type="ARBA" id="ARBA00022705"/>
    </source>
</evidence>
<evidence type="ECO:0000313" key="23">
    <source>
        <dbReference type="Proteomes" id="UP000184391"/>
    </source>
</evidence>
<dbReference type="NCBIfam" id="NF004397">
    <property type="entry name" value="PRK05755.1"/>
    <property type="match status" value="1"/>
</dbReference>
<dbReference type="GO" id="GO:0008408">
    <property type="term" value="F:3'-5' exonuclease activity"/>
    <property type="evidence" value="ECO:0007669"/>
    <property type="project" value="UniProtKB-UniRule"/>
</dbReference>
<dbReference type="NCBIfam" id="TIGR00593">
    <property type="entry name" value="pola"/>
    <property type="match status" value="1"/>
</dbReference>
<dbReference type="GO" id="GO:0008409">
    <property type="term" value="F:5'-3' exonuclease activity"/>
    <property type="evidence" value="ECO:0007669"/>
    <property type="project" value="UniProtKB-UniRule"/>
</dbReference>
<keyword evidence="8" id="KW-0540">Nuclease</keyword>
<evidence type="ECO:0000256" key="3">
    <source>
        <dbReference type="ARBA" id="ARBA00012417"/>
    </source>
</evidence>
<evidence type="ECO:0000256" key="9">
    <source>
        <dbReference type="ARBA" id="ARBA00022763"/>
    </source>
</evidence>
<evidence type="ECO:0000256" key="14">
    <source>
        <dbReference type="ARBA" id="ARBA00023204"/>
    </source>
</evidence>
<dbReference type="Gene3D" id="3.30.420.10">
    <property type="entry name" value="Ribonuclease H-like superfamily/Ribonuclease H"/>
    <property type="match status" value="1"/>
</dbReference>
<evidence type="ECO:0000313" key="22">
    <source>
        <dbReference type="EMBL" id="SHN57298.1"/>
    </source>
</evidence>
<dbReference type="InterPro" id="IPR029060">
    <property type="entry name" value="PIN-like_dom_sf"/>
</dbReference>
<dbReference type="InterPro" id="IPR002298">
    <property type="entry name" value="DNA_polymerase_A"/>
</dbReference>
<evidence type="ECO:0000256" key="8">
    <source>
        <dbReference type="ARBA" id="ARBA00022722"/>
    </source>
</evidence>
<dbReference type="CDD" id="cd08637">
    <property type="entry name" value="DNA_pol_A_pol_I_C"/>
    <property type="match status" value="1"/>
</dbReference>
<dbReference type="SMART" id="SM00474">
    <property type="entry name" value="35EXOc"/>
    <property type="match status" value="1"/>
</dbReference>